<keyword evidence="1" id="KW-0472">Membrane</keyword>
<feature type="transmembrane region" description="Helical" evidence="1">
    <location>
        <begin position="135"/>
        <end position="157"/>
    </location>
</feature>
<protein>
    <submittedName>
        <fullName evidence="3">Clc-like protein</fullName>
    </submittedName>
</protein>
<sequence>MSVTEESQNKCGQKTALSIFFLLELIACVLGYIALISPSWQCVYLENGRTEHHHGLWLDCKRDYSHDYGRSREYYETLYRLNKQQSPFDQFFLTSLLCVYKFDYYIDSEDLYDHNHDENRLQDDANQHLLLGWKIASLAAIGFAVLTASAALLLSVCAFCHRTLICAAAVLVTVAALLSSVGLLIFYIWANYQDNNIIKEDDGIYQQYFGWALYVQIAGTTMQFLASFAGCAVTSMALKKSSTKLVKIEVVDRDSSTLLDRAVSHPFRRSFSAVYKLDSADLQKWEKDYTNIVHSDNTAKRRPISVPNFKKSPRKIQHSPQESKIVKSTSNLFSSIDQSNLNTVSETFSSTAKIPLPSFPTPKSILKASKQHSTVSNANRRLSDDPNLTYEYLPGDSLGNSRTKEVPLPCRGIPNQRTHSGSSINVYDKVYEHITDTAKSHDHEQANKNEQISDEDVGRSTLINDVLRSCSNATITKLPFASSKWCSSTDMHQNLQVPSNDPLLTQRINQIMVQPSSTTPNLRDFHVEENTSFYFSNGHSPNHVPNDIAINIFDLGTFTGREEKRSSIKSLTFRPKKNESIEAFERIDNSSEYSSLNKRILNRRKISDSTTKTTLSGNNDLQMTHGVLSDPYVCLGDEMDRSVGSSNTLGNNVTLKSNEQRHEAQLCLNLFMNGRIAPLLSGHSSGDNLAETKKSSITTV</sequence>
<evidence type="ECO:0000313" key="2">
    <source>
        <dbReference type="Proteomes" id="UP000050640"/>
    </source>
</evidence>
<dbReference type="Pfam" id="PF07062">
    <property type="entry name" value="Clc-like"/>
    <property type="match status" value="1"/>
</dbReference>
<feature type="transmembrane region" description="Helical" evidence="1">
    <location>
        <begin position="164"/>
        <end position="189"/>
    </location>
</feature>
<dbReference type="Proteomes" id="UP000050640">
    <property type="component" value="Unplaced"/>
</dbReference>
<dbReference type="Gene3D" id="1.20.140.150">
    <property type="match status" value="1"/>
</dbReference>
<keyword evidence="2" id="KW-1185">Reference proteome</keyword>
<dbReference type="GO" id="GO:0016020">
    <property type="term" value="C:membrane"/>
    <property type="evidence" value="ECO:0007669"/>
    <property type="project" value="InterPro"/>
</dbReference>
<name>A0A158Q800_9BILA</name>
<proteinExistence type="predicted"/>
<keyword evidence="1" id="KW-0812">Transmembrane</keyword>
<accession>A0A158Q800</accession>
<reference evidence="3" key="1">
    <citation type="submission" date="2016-04" db="UniProtKB">
        <authorList>
            <consortium name="WormBaseParasite"/>
        </authorList>
    </citation>
    <scope>IDENTIFICATION</scope>
</reference>
<evidence type="ECO:0000256" key="1">
    <source>
        <dbReference type="SAM" id="Phobius"/>
    </source>
</evidence>
<evidence type="ECO:0000313" key="3">
    <source>
        <dbReference type="WBParaSite" id="EEL_0000602001-mRNA-1"/>
    </source>
</evidence>
<keyword evidence="1" id="KW-1133">Transmembrane helix</keyword>
<feature type="transmembrane region" description="Helical" evidence="1">
    <location>
        <begin position="209"/>
        <end position="238"/>
    </location>
</feature>
<dbReference type="WBParaSite" id="EEL_0000602001-mRNA-1">
    <property type="protein sequence ID" value="EEL_0000602001-mRNA-1"/>
    <property type="gene ID" value="EEL_0000602001"/>
</dbReference>
<dbReference type="PANTHER" id="PTHR35574:SF2">
    <property type="entry name" value="CLAUDIN-LIKE IN CAENORHABDITIS"/>
    <property type="match status" value="1"/>
</dbReference>
<dbReference type="PANTHER" id="PTHR35574">
    <property type="entry name" value="PUTATIVE-RELATED"/>
    <property type="match status" value="1"/>
</dbReference>
<feature type="transmembrane region" description="Helical" evidence="1">
    <location>
        <begin position="16"/>
        <end position="35"/>
    </location>
</feature>
<dbReference type="InterPro" id="IPR010761">
    <property type="entry name" value="Clc_prot-like"/>
</dbReference>
<organism evidence="2 3">
    <name type="scientific">Elaeophora elaphi</name>
    <dbReference type="NCBI Taxonomy" id="1147741"/>
    <lineage>
        <taxon>Eukaryota</taxon>
        <taxon>Metazoa</taxon>
        <taxon>Ecdysozoa</taxon>
        <taxon>Nematoda</taxon>
        <taxon>Chromadorea</taxon>
        <taxon>Rhabditida</taxon>
        <taxon>Spirurina</taxon>
        <taxon>Spiruromorpha</taxon>
        <taxon>Filarioidea</taxon>
        <taxon>Onchocercidae</taxon>
        <taxon>Elaeophora</taxon>
    </lineage>
</organism>
<dbReference type="AlphaFoldDB" id="A0A158Q800"/>